<dbReference type="AlphaFoldDB" id="A0A6G7B0D8"/>
<evidence type="ECO:0000256" key="5">
    <source>
        <dbReference type="ARBA" id="ARBA00022490"/>
    </source>
</evidence>
<keyword evidence="8" id="KW-0788">Thiol protease</keyword>
<dbReference type="InterPro" id="IPR029762">
    <property type="entry name" value="PGP-I_bact-type"/>
</dbReference>
<sequence length="211" mass="23539">MKIMITGFNPFNGEKVNPAQEVLKFLPDTIRGHRLVKLNVETSFEKAASQVYDALLAEMPDYCINIGQAGGRSGITPEKIAINWVDASIADNTNYQPKGQKIVAKGMDGYFTQLPINAIVKNIRNSGLPAKVSNTAGTYVCNYLFYKVQYWRNTEFPNLKGGFIHIPYLPSQVLQSNQPSMSLNDITNAMMIMLETVIDYDGLKDITSLYD</sequence>
<proteinExistence type="inferred from homology"/>
<evidence type="ECO:0000256" key="8">
    <source>
        <dbReference type="ARBA" id="ARBA00022807"/>
    </source>
</evidence>
<dbReference type="PIRSF" id="PIRSF015592">
    <property type="entry name" value="Prld-crbxl_pptds"/>
    <property type="match status" value="1"/>
</dbReference>
<dbReference type="PROSITE" id="PS01334">
    <property type="entry name" value="PYRASE_CYS"/>
    <property type="match status" value="1"/>
</dbReference>
<dbReference type="EMBL" id="CP049228">
    <property type="protein sequence ID" value="QIH23307.1"/>
    <property type="molecule type" value="Genomic_DNA"/>
</dbReference>
<evidence type="ECO:0000256" key="3">
    <source>
        <dbReference type="ARBA" id="ARBA00004496"/>
    </source>
</evidence>
<dbReference type="InterPro" id="IPR036440">
    <property type="entry name" value="Peptidase_C15-like_sf"/>
</dbReference>
<dbReference type="InterPro" id="IPR033694">
    <property type="entry name" value="PGPEP1_Cys_AS"/>
</dbReference>
<dbReference type="EC" id="3.4.19.3" evidence="9"/>
<dbReference type="GO" id="GO:0016920">
    <property type="term" value="F:pyroglutamyl-peptidase activity"/>
    <property type="evidence" value="ECO:0007669"/>
    <property type="project" value="UniProtKB-EC"/>
</dbReference>
<dbReference type="PRINTS" id="PR00706">
    <property type="entry name" value="PYROGLUPTASE"/>
</dbReference>
<dbReference type="Pfam" id="PF01470">
    <property type="entry name" value="Peptidase_C15"/>
    <property type="match status" value="1"/>
</dbReference>
<dbReference type="NCBIfam" id="TIGR00504">
    <property type="entry name" value="pyro_pdase"/>
    <property type="match status" value="1"/>
</dbReference>
<dbReference type="RefSeq" id="WP_006734948.1">
    <property type="nucleotide sequence ID" value="NZ_CP049228.1"/>
</dbReference>
<keyword evidence="7 11" id="KW-0378">Hydrolase</keyword>
<dbReference type="FunFam" id="3.40.630.20:FF:000001">
    <property type="entry name" value="Pyrrolidone-carboxylate peptidase"/>
    <property type="match status" value="1"/>
</dbReference>
<evidence type="ECO:0000256" key="4">
    <source>
        <dbReference type="ARBA" id="ARBA00006641"/>
    </source>
</evidence>
<comment type="catalytic activity">
    <reaction evidence="1 9">
        <text>Release of an N-terminal pyroglutamyl group from a polypeptide, the second amino acid generally not being Pro.</text>
        <dbReference type="EC" id="3.4.19.3"/>
    </reaction>
</comment>
<dbReference type="GO" id="GO:0006508">
    <property type="term" value="P:proteolysis"/>
    <property type="evidence" value="ECO:0007669"/>
    <property type="project" value="UniProtKB-KW"/>
</dbReference>
<feature type="active site" evidence="9">
    <location>
        <position position="78"/>
    </location>
</feature>
<evidence type="ECO:0000313" key="12">
    <source>
        <dbReference type="Proteomes" id="UP000501676"/>
    </source>
</evidence>
<dbReference type="InterPro" id="IPR033693">
    <property type="entry name" value="PGPEP1_Glu_AS"/>
</dbReference>
<evidence type="ECO:0000256" key="2">
    <source>
        <dbReference type="ARBA" id="ARBA00002280"/>
    </source>
</evidence>
<comment type="function">
    <text evidence="2">Removes 5-oxoproline from various penultimate amino acid residues except L-proline.</text>
</comment>
<name>A0A6G7B0D8_9LACO</name>
<dbReference type="GeneID" id="93220924"/>
<dbReference type="PROSITE" id="PS01333">
    <property type="entry name" value="PYRASE_GLU"/>
    <property type="match status" value="1"/>
</dbReference>
<keyword evidence="6" id="KW-0645">Protease</keyword>
<evidence type="ECO:0000256" key="9">
    <source>
        <dbReference type="PROSITE-ProRule" id="PRU10076"/>
    </source>
</evidence>
<dbReference type="Gene3D" id="3.40.630.20">
    <property type="entry name" value="Peptidase C15, pyroglutamyl peptidase I-like"/>
    <property type="match status" value="1"/>
</dbReference>
<evidence type="ECO:0000256" key="1">
    <source>
        <dbReference type="ARBA" id="ARBA00001770"/>
    </source>
</evidence>
<dbReference type="NCBIfam" id="NF009676">
    <property type="entry name" value="PRK13197.1"/>
    <property type="match status" value="1"/>
</dbReference>
<dbReference type="CDD" id="cd00501">
    <property type="entry name" value="Peptidase_C15"/>
    <property type="match status" value="1"/>
</dbReference>
<feature type="active site" evidence="10">
    <location>
        <position position="141"/>
    </location>
</feature>
<dbReference type="PANTHER" id="PTHR23402:SF1">
    <property type="entry name" value="PYROGLUTAMYL-PEPTIDASE I"/>
    <property type="match status" value="1"/>
</dbReference>
<evidence type="ECO:0000256" key="6">
    <source>
        <dbReference type="ARBA" id="ARBA00022670"/>
    </source>
</evidence>
<evidence type="ECO:0000256" key="7">
    <source>
        <dbReference type="ARBA" id="ARBA00022801"/>
    </source>
</evidence>
<accession>A0A6G7B0D8</accession>
<reference evidence="11 12" key="1">
    <citation type="submission" date="2020-02" db="EMBL/GenBank/DDBJ databases">
        <title>Complete genome sequences of six Lactobacillus iners strains isolated from the human vagina.</title>
        <authorList>
            <person name="France M.T."/>
            <person name="Rutt L."/>
            <person name="Narina S."/>
            <person name="Arbaugh S."/>
            <person name="Humphrys M.S."/>
            <person name="Ma B."/>
            <person name="Hayward M.R."/>
            <person name="Relman D."/>
            <person name="Kwon D.S."/>
            <person name="Ravel J."/>
        </authorList>
    </citation>
    <scope>NUCLEOTIDE SEQUENCE [LARGE SCALE GENOMIC DNA]</scope>
    <source>
        <strain evidence="11 12">C0210C1</strain>
    </source>
</reference>
<dbReference type="Proteomes" id="UP000501676">
    <property type="component" value="Chromosome"/>
</dbReference>
<dbReference type="InterPro" id="IPR000816">
    <property type="entry name" value="Peptidase_C15"/>
</dbReference>
<evidence type="ECO:0000256" key="10">
    <source>
        <dbReference type="PROSITE-ProRule" id="PRU10077"/>
    </source>
</evidence>
<comment type="subcellular location">
    <subcellularLocation>
        <location evidence="3">Cytoplasm</location>
    </subcellularLocation>
</comment>
<evidence type="ECO:0000313" key="11">
    <source>
        <dbReference type="EMBL" id="QIH23307.1"/>
    </source>
</evidence>
<organism evidence="11 12">
    <name type="scientific">Lactobacillus iners</name>
    <dbReference type="NCBI Taxonomy" id="147802"/>
    <lineage>
        <taxon>Bacteria</taxon>
        <taxon>Bacillati</taxon>
        <taxon>Bacillota</taxon>
        <taxon>Bacilli</taxon>
        <taxon>Lactobacillales</taxon>
        <taxon>Lactobacillaceae</taxon>
        <taxon>Lactobacillus</taxon>
    </lineage>
</organism>
<dbReference type="InterPro" id="IPR016125">
    <property type="entry name" value="Peptidase_C15-like"/>
</dbReference>
<protein>
    <recommendedName>
        <fullName evidence="9">Pyroglutamyl-peptidase I</fullName>
        <ecNumber evidence="9">3.4.19.3</ecNumber>
    </recommendedName>
</protein>
<keyword evidence="5" id="KW-0963">Cytoplasm</keyword>
<dbReference type="SUPFAM" id="SSF53182">
    <property type="entry name" value="Pyrrolidone carboxyl peptidase (pyroglutamate aminopeptidase)"/>
    <property type="match status" value="1"/>
</dbReference>
<dbReference type="GO" id="GO:0005829">
    <property type="term" value="C:cytosol"/>
    <property type="evidence" value="ECO:0007669"/>
    <property type="project" value="InterPro"/>
</dbReference>
<dbReference type="PANTHER" id="PTHR23402">
    <property type="entry name" value="PROTEASE FAMILY C15 PYROGLUTAMYL-PEPTIDASE I-RELATED"/>
    <property type="match status" value="1"/>
</dbReference>
<gene>
    <name evidence="11" type="primary">pcp</name>
    <name evidence="11" type="ORF">G6Z83_00550</name>
</gene>
<comment type="similarity">
    <text evidence="4">Belongs to the peptidase C15 family.</text>
</comment>